<protein>
    <submittedName>
        <fullName evidence="2">Magnesium transporter MgtE</fullName>
    </submittedName>
</protein>
<dbReference type="Gene3D" id="3.10.580.10">
    <property type="entry name" value="CBS-domain"/>
    <property type="match status" value="1"/>
</dbReference>
<name>A0A5J4PUX0_9ZZZZ</name>
<dbReference type="InterPro" id="IPR036739">
    <property type="entry name" value="SLC41_membr_dom_sf"/>
</dbReference>
<dbReference type="PROSITE" id="PS51371">
    <property type="entry name" value="CBS"/>
    <property type="match status" value="1"/>
</dbReference>
<organism evidence="2">
    <name type="scientific">termite gut metagenome</name>
    <dbReference type="NCBI Taxonomy" id="433724"/>
    <lineage>
        <taxon>unclassified sequences</taxon>
        <taxon>metagenomes</taxon>
        <taxon>organismal metagenomes</taxon>
    </lineage>
</organism>
<dbReference type="SUPFAM" id="SSF158791">
    <property type="entry name" value="MgtE N-terminal domain-like"/>
    <property type="match status" value="1"/>
</dbReference>
<dbReference type="InterPro" id="IPR038076">
    <property type="entry name" value="MgtE_N_sf"/>
</dbReference>
<accession>A0A5J4PUX0</accession>
<dbReference type="Pfam" id="PF00571">
    <property type="entry name" value="CBS"/>
    <property type="match status" value="2"/>
</dbReference>
<dbReference type="InterPro" id="IPR046342">
    <property type="entry name" value="CBS_dom_sf"/>
</dbReference>
<dbReference type="AlphaFoldDB" id="A0A5J4PUX0"/>
<dbReference type="InterPro" id="IPR006668">
    <property type="entry name" value="Mg_transptr_MgtE_intracell_dom"/>
</dbReference>
<evidence type="ECO:0000259" key="1">
    <source>
        <dbReference type="PROSITE" id="PS51371"/>
    </source>
</evidence>
<dbReference type="PANTHER" id="PTHR43773">
    <property type="entry name" value="MAGNESIUM TRANSPORTER MGTE"/>
    <property type="match status" value="1"/>
</dbReference>
<evidence type="ECO:0000313" key="2">
    <source>
        <dbReference type="EMBL" id="KAA6313427.1"/>
    </source>
</evidence>
<dbReference type="SMART" id="SM00116">
    <property type="entry name" value="CBS"/>
    <property type="match status" value="2"/>
</dbReference>
<dbReference type="SUPFAM" id="SSF161093">
    <property type="entry name" value="MgtE membrane domain-like"/>
    <property type="match status" value="1"/>
</dbReference>
<dbReference type="Gene3D" id="1.10.357.20">
    <property type="entry name" value="SLC41 divalent cation transporters, integral membrane domain"/>
    <property type="match status" value="1"/>
</dbReference>
<dbReference type="EMBL" id="SNRY01006068">
    <property type="protein sequence ID" value="KAA6313427.1"/>
    <property type="molecule type" value="Genomic_DNA"/>
</dbReference>
<dbReference type="NCBIfam" id="TIGR00400">
    <property type="entry name" value="mgtE"/>
    <property type="match status" value="1"/>
</dbReference>
<dbReference type="InterPro" id="IPR006669">
    <property type="entry name" value="MgtE_transporter"/>
</dbReference>
<proteinExistence type="predicted"/>
<feature type="domain" description="CBS" evidence="1">
    <location>
        <begin position="201"/>
        <end position="259"/>
    </location>
</feature>
<comment type="caution">
    <text evidence="2">The sequence shown here is derived from an EMBL/GenBank/DDBJ whole genome shotgun (WGS) entry which is preliminary data.</text>
</comment>
<gene>
    <name evidence="2" type="ORF">EZS27_035799</name>
</gene>
<dbReference type="SUPFAM" id="SSF54631">
    <property type="entry name" value="CBS-domain pair"/>
    <property type="match status" value="1"/>
</dbReference>
<dbReference type="Pfam" id="PF03448">
    <property type="entry name" value="MgtE_N"/>
    <property type="match status" value="1"/>
</dbReference>
<dbReference type="SMART" id="SM00924">
    <property type="entry name" value="MgtE_N"/>
    <property type="match status" value="1"/>
</dbReference>
<dbReference type="InterPro" id="IPR000644">
    <property type="entry name" value="CBS_dom"/>
</dbReference>
<dbReference type="Gene3D" id="1.25.60.10">
    <property type="entry name" value="MgtE N-terminal domain-like"/>
    <property type="match status" value="1"/>
</dbReference>
<dbReference type="CDD" id="cd04606">
    <property type="entry name" value="CBS_pair_Mg_transporter"/>
    <property type="match status" value="1"/>
</dbReference>
<feature type="non-terminal residue" evidence="2">
    <location>
        <position position="354"/>
    </location>
</feature>
<dbReference type="PANTHER" id="PTHR43773:SF1">
    <property type="entry name" value="MAGNESIUM TRANSPORTER MGTE"/>
    <property type="match status" value="1"/>
</dbReference>
<dbReference type="GO" id="GO:0015095">
    <property type="term" value="F:magnesium ion transmembrane transporter activity"/>
    <property type="evidence" value="ECO:0007669"/>
    <property type="project" value="InterPro"/>
</dbReference>
<dbReference type="GO" id="GO:0016020">
    <property type="term" value="C:membrane"/>
    <property type="evidence" value="ECO:0007669"/>
    <property type="project" value="InterPro"/>
</dbReference>
<sequence length="354" mass="39807">MDEEYIHNVTELIDRQESEALKRLLVNLHPADIAELCNDLSTEEAKFVYHLLDNETAADVLAEMDEDARKKFLEYLPSETIAKQFVDYMDTDDAVDLMRDMDEDKQEEILSHIEDIEQAGDIVDLLKYDENTAGGLMGTEMVIVNENWSMPECLKEMRKQAEKLDEIYYVYVIDDDERLKGVFPLKKMITSPSVSKVKHVMKKDPFSVRVDTSVDDVVQMIEKYDLVAIPVVDSIGRLVGQITVDDVMDEARELSERDYQLASGLSQDVETDDKVLRQTSARLPWLLIGMVGGIGNSMILGNFDSTFIRHPEMALYIPLIGGTGGNIGTQSSAIVVQGLANSSLNAKNIFRQVG</sequence>
<reference evidence="2" key="1">
    <citation type="submission" date="2019-03" db="EMBL/GenBank/DDBJ databases">
        <title>Single cell metagenomics reveals metabolic interactions within the superorganism composed of flagellate Streblomastix strix and complex community of Bacteroidetes bacteria on its surface.</title>
        <authorList>
            <person name="Treitli S.C."/>
            <person name="Kolisko M."/>
            <person name="Husnik F."/>
            <person name="Keeling P."/>
            <person name="Hampl V."/>
        </authorList>
    </citation>
    <scope>NUCLEOTIDE SEQUENCE</scope>
    <source>
        <strain evidence="2">STM</strain>
    </source>
</reference>